<name>A0A367XZP5_9ASCO</name>
<accession>A0A367XZP5</accession>
<sequence length="75" mass="7827">MSEKSYARASNLHALTEAAKTYSKVAATYAVASKAYTAATGPKPRHSTPYPDCPEFTCQDGHEGASEASEASEAG</sequence>
<proteinExistence type="predicted"/>
<reference evidence="2 3" key="1">
    <citation type="submission" date="2018-06" db="EMBL/GenBank/DDBJ databases">
        <title>Whole genome sequencing of Candida tropicalis (genome annotated by CSBL at Korea University).</title>
        <authorList>
            <person name="Ahn J."/>
        </authorList>
    </citation>
    <scope>NUCLEOTIDE SEQUENCE [LARGE SCALE GENOMIC DNA]</scope>
    <source>
        <strain evidence="2 3">ATCC 20962</strain>
    </source>
</reference>
<gene>
    <name evidence="2" type="ORF">Cantr_07747</name>
</gene>
<feature type="compositionally biased region" description="Low complexity" evidence="1">
    <location>
        <begin position="66"/>
        <end position="75"/>
    </location>
</feature>
<feature type="region of interest" description="Disordered" evidence="1">
    <location>
        <begin position="38"/>
        <end position="75"/>
    </location>
</feature>
<evidence type="ECO:0000313" key="2">
    <source>
        <dbReference type="EMBL" id="RCK58740.1"/>
    </source>
</evidence>
<organism evidence="2 3">
    <name type="scientific">Candida viswanathii</name>
    <dbReference type="NCBI Taxonomy" id="5486"/>
    <lineage>
        <taxon>Eukaryota</taxon>
        <taxon>Fungi</taxon>
        <taxon>Dikarya</taxon>
        <taxon>Ascomycota</taxon>
        <taxon>Saccharomycotina</taxon>
        <taxon>Pichiomycetes</taxon>
        <taxon>Debaryomycetaceae</taxon>
        <taxon>Candida/Lodderomyces clade</taxon>
        <taxon>Candida</taxon>
    </lineage>
</organism>
<evidence type="ECO:0000256" key="1">
    <source>
        <dbReference type="SAM" id="MobiDB-lite"/>
    </source>
</evidence>
<evidence type="ECO:0000313" key="3">
    <source>
        <dbReference type="Proteomes" id="UP000253472"/>
    </source>
</evidence>
<keyword evidence="3" id="KW-1185">Reference proteome</keyword>
<dbReference type="EMBL" id="QLNQ01000027">
    <property type="protein sequence ID" value="RCK58740.1"/>
    <property type="molecule type" value="Genomic_DNA"/>
</dbReference>
<dbReference type="AlphaFoldDB" id="A0A367XZP5"/>
<comment type="caution">
    <text evidence="2">The sequence shown here is derived from an EMBL/GenBank/DDBJ whole genome shotgun (WGS) entry which is preliminary data.</text>
</comment>
<protein>
    <submittedName>
        <fullName evidence="2">Uncharacterized protein</fullName>
    </submittedName>
</protein>
<dbReference type="Proteomes" id="UP000253472">
    <property type="component" value="Unassembled WGS sequence"/>
</dbReference>